<keyword evidence="1" id="KW-1133">Transmembrane helix</keyword>
<evidence type="ECO:0000256" key="1">
    <source>
        <dbReference type="SAM" id="Phobius"/>
    </source>
</evidence>
<dbReference type="Proteomes" id="UP000322667">
    <property type="component" value="Chromosome A05"/>
</dbReference>
<keyword evidence="1" id="KW-0812">Transmembrane</keyword>
<keyword evidence="1" id="KW-0472">Membrane</keyword>
<organism evidence="2 3">
    <name type="scientific">Gossypium tomentosum</name>
    <name type="common">Hawaiian cotton</name>
    <name type="synonym">Gossypium sandvicense</name>
    <dbReference type="NCBI Taxonomy" id="34277"/>
    <lineage>
        <taxon>Eukaryota</taxon>
        <taxon>Viridiplantae</taxon>
        <taxon>Streptophyta</taxon>
        <taxon>Embryophyta</taxon>
        <taxon>Tracheophyta</taxon>
        <taxon>Spermatophyta</taxon>
        <taxon>Magnoliopsida</taxon>
        <taxon>eudicotyledons</taxon>
        <taxon>Gunneridae</taxon>
        <taxon>Pentapetalae</taxon>
        <taxon>rosids</taxon>
        <taxon>malvids</taxon>
        <taxon>Malvales</taxon>
        <taxon>Malvaceae</taxon>
        <taxon>Malvoideae</taxon>
        <taxon>Gossypium</taxon>
    </lineage>
</organism>
<sequence>MWLCKWEQKETPIVLFANLHQFRPLCITNFSIQINSPVLLTRIYLFTVFFPIILIEHIAIAVAPPSFFCHFWLRLIAASA</sequence>
<protein>
    <submittedName>
        <fullName evidence="2">Uncharacterized protein</fullName>
    </submittedName>
</protein>
<name>A0A5D2QFT6_GOSTO</name>
<proteinExistence type="predicted"/>
<evidence type="ECO:0000313" key="2">
    <source>
        <dbReference type="EMBL" id="TYI27199.1"/>
    </source>
</evidence>
<keyword evidence="3" id="KW-1185">Reference proteome</keyword>
<reference evidence="2 3" key="1">
    <citation type="submission" date="2019-07" db="EMBL/GenBank/DDBJ databases">
        <title>WGS assembly of Gossypium tomentosum.</title>
        <authorList>
            <person name="Chen Z.J."/>
            <person name="Sreedasyam A."/>
            <person name="Ando A."/>
            <person name="Song Q."/>
            <person name="De L."/>
            <person name="Hulse-Kemp A."/>
            <person name="Ding M."/>
            <person name="Ye W."/>
            <person name="Kirkbride R."/>
            <person name="Jenkins J."/>
            <person name="Plott C."/>
            <person name="Lovell J."/>
            <person name="Lin Y.-M."/>
            <person name="Vaughn R."/>
            <person name="Liu B."/>
            <person name="Li W."/>
            <person name="Simpson S."/>
            <person name="Scheffler B."/>
            <person name="Saski C."/>
            <person name="Grover C."/>
            <person name="Hu G."/>
            <person name="Conover J."/>
            <person name="Carlson J."/>
            <person name="Shu S."/>
            <person name="Boston L."/>
            <person name="Williams M."/>
            <person name="Peterson D."/>
            <person name="Mcgee K."/>
            <person name="Jones D."/>
            <person name="Wendel J."/>
            <person name="Stelly D."/>
            <person name="Grimwood J."/>
            <person name="Schmutz J."/>
        </authorList>
    </citation>
    <scope>NUCLEOTIDE SEQUENCE [LARGE SCALE GENOMIC DNA]</scope>
    <source>
        <strain evidence="2">7179.01</strain>
    </source>
</reference>
<accession>A0A5D2QFT6</accession>
<dbReference type="AlphaFoldDB" id="A0A5D2QFT6"/>
<dbReference type="EMBL" id="CM017614">
    <property type="protein sequence ID" value="TYI27199.1"/>
    <property type="molecule type" value="Genomic_DNA"/>
</dbReference>
<evidence type="ECO:0000313" key="3">
    <source>
        <dbReference type="Proteomes" id="UP000322667"/>
    </source>
</evidence>
<feature type="transmembrane region" description="Helical" evidence="1">
    <location>
        <begin position="43"/>
        <end position="63"/>
    </location>
</feature>
<gene>
    <name evidence="2" type="ORF">ES332_A05G161300v1</name>
</gene>